<dbReference type="RefSeq" id="WP_235507169.1">
    <property type="nucleotide sequence ID" value="NZ_CP013050.1"/>
</dbReference>
<protein>
    <submittedName>
        <fullName evidence="3">Membrane-associated phosphatase</fullName>
    </submittedName>
</protein>
<dbReference type="EMBL" id="CP013050">
    <property type="protein sequence ID" value="ALM74895.1"/>
    <property type="molecule type" value="Genomic_DNA"/>
</dbReference>
<evidence type="ECO:0000256" key="1">
    <source>
        <dbReference type="SAM" id="Phobius"/>
    </source>
</evidence>
<reference evidence="3 4" key="1">
    <citation type="journal article" date="2016" name="Genome Announc.">
        <title>Complete genome sequence of the hyperthermophilic and piezophilic archaeon Thermococcus barophilus Ch5, capable of growth at the expense of hydrogenogenesis from carbon monoxide and formate.</title>
        <authorList>
            <person name="Oger P."/>
            <person name="Sokolova T.G."/>
            <person name="Kozhevnikova D.A."/>
            <person name="Taranov E.A."/>
            <person name="Vannier P."/>
            <person name="Lee H.S."/>
            <person name="Kwon K.K."/>
            <person name="Kang S.G."/>
            <person name="Lee J.H."/>
            <person name="Bonch-Osmolovskaya E.A."/>
            <person name="Lebedinsky A.V."/>
        </authorList>
    </citation>
    <scope>NUCLEOTIDE SEQUENCE [LARGE SCALE GENOMIC DNA]</scope>
    <source>
        <strain evidence="4">Ch5</strain>
    </source>
</reference>
<sequence length="200" mass="22978">MNRGSFSVLSITLLTLLILEKLDILARVNVVVYNHIPPTTSILIKIVTNSASLGVFLIYIVLFIFLDFKRVRRLTKLTVGVLKVSTGVPRPNEVALNLPLYQMLLNVDYFAFPSGHTTRASILAYFLNKRFPNYKPLWWSYAFLVALSRLLLQVHWLSDVLFALFLGVWVSMLVELTENIWLPIYSSVMEKLKLEVFKVE</sequence>
<accession>A0A0S1XAV7</accession>
<dbReference type="PANTHER" id="PTHR14969:SF13">
    <property type="entry name" value="AT30094P"/>
    <property type="match status" value="1"/>
</dbReference>
<dbReference type="PATRIC" id="fig|55802.8.peg.944"/>
<feature type="domain" description="Phosphatidic acid phosphatase type 2/haloperoxidase" evidence="2">
    <location>
        <begin position="60"/>
        <end position="175"/>
    </location>
</feature>
<dbReference type="GeneID" id="26136223"/>
<dbReference type="SUPFAM" id="SSF48317">
    <property type="entry name" value="Acid phosphatase/Vanadium-dependent haloperoxidase"/>
    <property type="match status" value="1"/>
</dbReference>
<dbReference type="PANTHER" id="PTHR14969">
    <property type="entry name" value="SPHINGOSINE-1-PHOSPHATE PHOSPHOHYDROLASE"/>
    <property type="match status" value="1"/>
</dbReference>
<gene>
    <name evidence="3" type="ORF">TBCH5v1_0949</name>
</gene>
<keyword evidence="1" id="KW-1133">Transmembrane helix</keyword>
<organism evidence="3 4">
    <name type="scientific">Thermococcus barophilus</name>
    <dbReference type="NCBI Taxonomy" id="55802"/>
    <lineage>
        <taxon>Archaea</taxon>
        <taxon>Methanobacteriati</taxon>
        <taxon>Methanobacteriota</taxon>
        <taxon>Thermococci</taxon>
        <taxon>Thermococcales</taxon>
        <taxon>Thermococcaceae</taxon>
        <taxon>Thermococcus</taxon>
    </lineage>
</organism>
<dbReference type="GO" id="GO:0042392">
    <property type="term" value="F:sphingosine-1-phosphate phosphatase activity"/>
    <property type="evidence" value="ECO:0007669"/>
    <property type="project" value="TreeGrafter"/>
</dbReference>
<evidence type="ECO:0000313" key="4">
    <source>
        <dbReference type="Proteomes" id="UP000066042"/>
    </source>
</evidence>
<feature type="transmembrane region" description="Helical" evidence="1">
    <location>
        <begin position="42"/>
        <end position="66"/>
    </location>
</feature>
<feature type="transmembrane region" description="Helical" evidence="1">
    <location>
        <begin position="137"/>
        <end position="156"/>
    </location>
</feature>
<feature type="transmembrane region" description="Helical" evidence="1">
    <location>
        <begin position="162"/>
        <end position="184"/>
    </location>
</feature>
<keyword evidence="1" id="KW-0812">Transmembrane</keyword>
<dbReference type="Proteomes" id="UP000066042">
    <property type="component" value="Chromosome"/>
</dbReference>
<name>A0A0S1XAV7_THEBA</name>
<dbReference type="STRING" id="55802.TBCH5v1_0949"/>
<dbReference type="SMART" id="SM00014">
    <property type="entry name" value="acidPPc"/>
    <property type="match status" value="1"/>
</dbReference>
<dbReference type="Gene3D" id="1.20.144.10">
    <property type="entry name" value="Phosphatidic acid phosphatase type 2/haloperoxidase"/>
    <property type="match status" value="1"/>
</dbReference>
<dbReference type="InterPro" id="IPR000326">
    <property type="entry name" value="PAP2/HPO"/>
</dbReference>
<evidence type="ECO:0000313" key="3">
    <source>
        <dbReference type="EMBL" id="ALM74895.1"/>
    </source>
</evidence>
<proteinExistence type="predicted"/>
<dbReference type="Pfam" id="PF01569">
    <property type="entry name" value="PAP2"/>
    <property type="match status" value="1"/>
</dbReference>
<dbReference type="InterPro" id="IPR036938">
    <property type="entry name" value="PAP2/HPO_sf"/>
</dbReference>
<keyword evidence="1" id="KW-0472">Membrane</keyword>
<evidence type="ECO:0000259" key="2">
    <source>
        <dbReference type="SMART" id="SM00014"/>
    </source>
</evidence>
<dbReference type="AlphaFoldDB" id="A0A0S1XAV7"/>